<accession>A0A0A9YG20</accession>
<dbReference type="EMBL" id="GBHO01012510">
    <property type="protein sequence ID" value="JAG31094.1"/>
    <property type="molecule type" value="Transcribed_RNA"/>
</dbReference>
<proteinExistence type="predicted"/>
<dbReference type="EMBL" id="GDHC01003956">
    <property type="protein sequence ID" value="JAQ14673.1"/>
    <property type="molecule type" value="Transcribed_RNA"/>
</dbReference>
<protein>
    <submittedName>
        <fullName evidence="1">Uncharacterized protein</fullName>
    </submittedName>
</protein>
<reference evidence="1" key="2">
    <citation type="submission" date="2014-07" db="EMBL/GenBank/DDBJ databases">
        <authorList>
            <person name="Hull J."/>
        </authorList>
    </citation>
    <scope>NUCLEOTIDE SEQUENCE</scope>
</reference>
<reference evidence="2" key="3">
    <citation type="journal article" date="2016" name="Gigascience">
        <title>De novo construction of an expanded transcriptome assembly for the western tarnished plant bug, Lygus hesperus.</title>
        <authorList>
            <person name="Tassone E.E."/>
            <person name="Geib S.M."/>
            <person name="Hall B."/>
            <person name="Fabrick J.A."/>
            <person name="Brent C.S."/>
            <person name="Hull J.J."/>
        </authorList>
    </citation>
    <scope>NUCLEOTIDE SEQUENCE</scope>
</reference>
<reference evidence="1" key="1">
    <citation type="journal article" date="2014" name="PLoS ONE">
        <title>Transcriptome-Based Identification of ABC Transporters in the Western Tarnished Plant Bug Lygus hesperus.</title>
        <authorList>
            <person name="Hull J.J."/>
            <person name="Chaney K."/>
            <person name="Geib S.M."/>
            <person name="Fabrick J.A."/>
            <person name="Brent C.S."/>
            <person name="Walsh D."/>
            <person name="Lavine L.C."/>
        </authorList>
    </citation>
    <scope>NUCLEOTIDE SEQUENCE</scope>
</reference>
<organism evidence="1">
    <name type="scientific">Lygus hesperus</name>
    <name type="common">Western plant bug</name>
    <dbReference type="NCBI Taxonomy" id="30085"/>
    <lineage>
        <taxon>Eukaryota</taxon>
        <taxon>Metazoa</taxon>
        <taxon>Ecdysozoa</taxon>
        <taxon>Arthropoda</taxon>
        <taxon>Hexapoda</taxon>
        <taxon>Insecta</taxon>
        <taxon>Pterygota</taxon>
        <taxon>Neoptera</taxon>
        <taxon>Paraneoptera</taxon>
        <taxon>Hemiptera</taxon>
        <taxon>Heteroptera</taxon>
        <taxon>Panheteroptera</taxon>
        <taxon>Cimicomorpha</taxon>
        <taxon>Miridae</taxon>
        <taxon>Mirini</taxon>
        <taxon>Lygus</taxon>
    </lineage>
</organism>
<gene>
    <name evidence="1" type="ORF">CM83_27770</name>
    <name evidence="2" type="ORF">g.34420</name>
</gene>
<evidence type="ECO:0000313" key="1">
    <source>
        <dbReference type="EMBL" id="JAG31094.1"/>
    </source>
</evidence>
<evidence type="ECO:0000313" key="2">
    <source>
        <dbReference type="EMBL" id="JAQ14673.1"/>
    </source>
</evidence>
<name>A0A0A9YG20_LYGHE</name>
<dbReference type="AlphaFoldDB" id="A0A0A9YG20"/>
<sequence>MEHLVSPAVVRTAQELHSVTDTRASGTPTGALPPLDNAGSGCGSTTMTVAVNAQDVLHVLCEMETIRGMYPEGCALQLLRTPTTLSPPCTYNCSPYLFFVLPCTRLAVNTVSDRVQTSWAPNVGHRFHLYSLNCALTLNRK</sequence>